<proteinExistence type="predicted"/>
<feature type="domain" description="Glycosyl transferase family 1" evidence="1">
    <location>
        <begin position="202"/>
        <end position="287"/>
    </location>
</feature>
<dbReference type="SUPFAM" id="SSF53756">
    <property type="entry name" value="UDP-Glycosyltransferase/glycogen phosphorylase"/>
    <property type="match status" value="1"/>
</dbReference>
<dbReference type="PANTHER" id="PTHR12526:SF636">
    <property type="entry name" value="BLL3647 PROTEIN"/>
    <property type="match status" value="1"/>
</dbReference>
<reference evidence="2 3" key="1">
    <citation type="submission" date="2016-11" db="EMBL/GenBank/DDBJ databases">
        <authorList>
            <person name="Jaros S."/>
            <person name="Januszkiewicz K."/>
            <person name="Wedrychowicz H."/>
        </authorList>
    </citation>
    <scope>NUCLEOTIDE SEQUENCE [LARGE SCALE GENOMIC DNA]</scope>
    <source>
        <strain evidence="2 3">CGMCC 1.7049</strain>
    </source>
</reference>
<dbReference type="Gene3D" id="3.40.50.2000">
    <property type="entry name" value="Glycogen Phosphorylase B"/>
    <property type="match status" value="1"/>
</dbReference>
<sequence length="313" mass="35649">MRALEIARGLREQFGAQVSLWATSSRFAPGLRQQHGVRWFAPWCTARGSFVFIGTFWRPKPWLQRLRPHRLSVLVNDMNVDHYRAHLPLYRQMDGQARIAFTSATQRHLFGADAVADVDVSPIDLQRFTPATGRTRIAGQLRIGRHSRDTLDKHHFLYDPELYAALLDDGVDVELMGAQCIAHLLPANASRLRIHATGSIDAADYLRSLDCFIYRTGTFYDTAARAVREAMACGLPVVCHRFGGHVEDIVHGENGFVFDEQREAIEIVRRLRDDIELRRRIGANARRTMEALFAPARLRAMYQRYLGVEHDDG</sequence>
<dbReference type="Pfam" id="PF00534">
    <property type="entry name" value="Glycos_transf_1"/>
    <property type="match status" value="1"/>
</dbReference>
<dbReference type="InterPro" id="IPR001296">
    <property type="entry name" value="Glyco_trans_1"/>
</dbReference>
<dbReference type="STRING" id="490188.SAMN04488068_0012"/>
<evidence type="ECO:0000313" key="2">
    <source>
        <dbReference type="EMBL" id="SHH34701.1"/>
    </source>
</evidence>
<dbReference type="RefSeq" id="WP_072899637.1">
    <property type="nucleotide sequence ID" value="NZ_FQWZ01000010.1"/>
</dbReference>
<protein>
    <submittedName>
        <fullName evidence="2">Glycosyl transferases group 1</fullName>
    </submittedName>
</protein>
<keyword evidence="3" id="KW-1185">Reference proteome</keyword>
<accession>A0A1M5S897</accession>
<keyword evidence="2" id="KW-0808">Transferase</keyword>
<organism evidence="2 3">
    <name type="scientific">Hydrocarboniphaga daqingensis</name>
    <dbReference type="NCBI Taxonomy" id="490188"/>
    <lineage>
        <taxon>Bacteria</taxon>
        <taxon>Pseudomonadati</taxon>
        <taxon>Pseudomonadota</taxon>
        <taxon>Gammaproteobacteria</taxon>
        <taxon>Nevskiales</taxon>
        <taxon>Nevskiaceae</taxon>
        <taxon>Hydrocarboniphaga</taxon>
    </lineage>
</organism>
<evidence type="ECO:0000259" key="1">
    <source>
        <dbReference type="Pfam" id="PF00534"/>
    </source>
</evidence>
<gene>
    <name evidence="2" type="ORF">SAMN04488068_0012</name>
</gene>
<dbReference type="EMBL" id="FQWZ01000010">
    <property type="protein sequence ID" value="SHH34701.1"/>
    <property type="molecule type" value="Genomic_DNA"/>
</dbReference>
<dbReference type="AlphaFoldDB" id="A0A1M5S897"/>
<dbReference type="OrthoDB" id="9802525at2"/>
<dbReference type="Proteomes" id="UP000199758">
    <property type="component" value="Unassembled WGS sequence"/>
</dbReference>
<dbReference type="GO" id="GO:1901135">
    <property type="term" value="P:carbohydrate derivative metabolic process"/>
    <property type="evidence" value="ECO:0007669"/>
    <property type="project" value="UniProtKB-ARBA"/>
</dbReference>
<dbReference type="GO" id="GO:0016757">
    <property type="term" value="F:glycosyltransferase activity"/>
    <property type="evidence" value="ECO:0007669"/>
    <property type="project" value="InterPro"/>
</dbReference>
<dbReference type="PANTHER" id="PTHR12526">
    <property type="entry name" value="GLYCOSYLTRANSFERASE"/>
    <property type="match status" value="1"/>
</dbReference>
<name>A0A1M5S897_9GAMM</name>
<evidence type="ECO:0000313" key="3">
    <source>
        <dbReference type="Proteomes" id="UP000199758"/>
    </source>
</evidence>